<feature type="compositionally biased region" description="Basic and acidic residues" evidence="6">
    <location>
        <begin position="564"/>
        <end position="577"/>
    </location>
</feature>
<feature type="transmembrane region" description="Helical" evidence="7">
    <location>
        <begin position="265"/>
        <end position="283"/>
    </location>
</feature>
<protein>
    <recommendedName>
        <fullName evidence="8">Ima1 N-terminal domain-containing protein</fullName>
    </recommendedName>
</protein>
<feature type="region of interest" description="Disordered" evidence="6">
    <location>
        <begin position="564"/>
        <end position="588"/>
    </location>
</feature>
<sequence length="588" mass="64945">MRNRKTSAAARGRGGPYPTATCHFCQSTSRIVPPSTTSSSSTVIIYDTPISHGNLDSWLCSACQCYNRTDAHEHGGLTSWEPAMSEPRMNTHSFARRGVPPPSALMLQERQQQQEAPFCHTCLTNQALLMNMLANYLPDEHDPTYPTALENLPSYRASLLTRYPPVCKDCTPAVQQRLYHANTLAKQEAMRHFLARSRVRSAEKGKGKGREVDGAIGLDGGAWMEGVWWARGGAWVATNVFAAFVPLLLISSWREDTIDLVTSSRTISLALASLFWTAWNPRWRAVRKIRRRRSDVRIVGQRTWAQAHVILWLARLLFLAFCWMSTHPQRLSPLLNWMPDEDLSDSIFRWTCISFTSIQILIHIYAASALKLHYGPQINWCTDSQQQQQQQQQQATSKTSSVKFSSSSLPSAAVKDDAFNAALNLRVSPAAVHSGRHVKAGGISSSGAAAEGGGGGLDDLFKRNPAPVHDDDDDDDDEEEGGRRRRGADAMDWSPTAELQPTTNDIPSTASRNAFAPWASVPAATSSSANPNPSLGPQRFFVPEQPTGLEDLLLDGLRLRESVDREGPGAADERGGRDGAGWASWWRR</sequence>
<feature type="region of interest" description="Disordered" evidence="6">
    <location>
        <begin position="434"/>
        <end position="542"/>
    </location>
</feature>
<evidence type="ECO:0000259" key="8">
    <source>
        <dbReference type="Pfam" id="PF09779"/>
    </source>
</evidence>
<organism evidence="9 10">
    <name type="scientific">Tilletia indica</name>
    <dbReference type="NCBI Taxonomy" id="43049"/>
    <lineage>
        <taxon>Eukaryota</taxon>
        <taxon>Fungi</taxon>
        <taxon>Dikarya</taxon>
        <taxon>Basidiomycota</taxon>
        <taxon>Ustilaginomycotina</taxon>
        <taxon>Exobasidiomycetes</taxon>
        <taxon>Tilletiales</taxon>
        <taxon>Tilletiaceae</taxon>
        <taxon>Tilletia</taxon>
    </lineage>
</organism>
<evidence type="ECO:0000256" key="3">
    <source>
        <dbReference type="ARBA" id="ARBA00022989"/>
    </source>
</evidence>
<comment type="caution">
    <text evidence="9">The sequence shown here is derived from an EMBL/GenBank/DDBJ whole genome shotgun (WGS) entry which is preliminary data.</text>
</comment>
<evidence type="ECO:0000256" key="5">
    <source>
        <dbReference type="ARBA" id="ARBA00023242"/>
    </source>
</evidence>
<feature type="compositionally biased region" description="Low complexity" evidence="6">
    <location>
        <begin position="516"/>
        <end position="533"/>
    </location>
</feature>
<evidence type="ECO:0000256" key="6">
    <source>
        <dbReference type="SAM" id="MobiDB-lite"/>
    </source>
</evidence>
<dbReference type="InterPro" id="IPR042321">
    <property type="entry name" value="Ima1"/>
</dbReference>
<evidence type="ECO:0000256" key="4">
    <source>
        <dbReference type="ARBA" id="ARBA00023136"/>
    </source>
</evidence>
<reference evidence="9" key="1">
    <citation type="submission" date="2016-04" db="EMBL/GenBank/DDBJ databases">
        <authorList>
            <person name="Nguyen H.D."/>
            <person name="Samba Siva P."/>
            <person name="Cullis J."/>
            <person name="Levesque C.A."/>
            <person name="Hambleton S."/>
        </authorList>
    </citation>
    <scope>NUCLEOTIDE SEQUENCE</scope>
    <source>
        <strain evidence="9">DAOMC 236416</strain>
    </source>
</reference>
<evidence type="ECO:0000313" key="10">
    <source>
        <dbReference type="Proteomes" id="UP000077521"/>
    </source>
</evidence>
<gene>
    <name evidence="9" type="ORF">A4X13_0g5783</name>
</gene>
<feature type="compositionally biased region" description="Polar residues" evidence="6">
    <location>
        <begin position="497"/>
        <end position="512"/>
    </location>
</feature>
<dbReference type="Pfam" id="PF09779">
    <property type="entry name" value="Ima1_N"/>
    <property type="match status" value="1"/>
</dbReference>
<keyword evidence="5" id="KW-0539">Nucleus</keyword>
<feature type="transmembrane region" description="Helical" evidence="7">
    <location>
        <begin position="304"/>
        <end position="326"/>
    </location>
</feature>
<accession>A0A177T9N9</accession>
<evidence type="ECO:0000313" key="9">
    <source>
        <dbReference type="EMBL" id="KAE8246457.1"/>
    </source>
</evidence>
<keyword evidence="3 7" id="KW-1133">Transmembrane helix</keyword>
<proteinExistence type="predicted"/>
<reference evidence="9" key="2">
    <citation type="journal article" date="2019" name="IMA Fungus">
        <title>Genome sequencing and comparison of five Tilletia species to identify candidate genes for the detection of regulated species infecting wheat.</title>
        <authorList>
            <person name="Nguyen H.D.T."/>
            <person name="Sultana T."/>
            <person name="Kesanakurti P."/>
            <person name="Hambleton S."/>
        </authorList>
    </citation>
    <scope>NUCLEOTIDE SEQUENCE</scope>
    <source>
        <strain evidence="9">DAOMC 236416</strain>
    </source>
</reference>
<dbReference type="GO" id="GO:0071765">
    <property type="term" value="P:nuclear inner membrane organization"/>
    <property type="evidence" value="ECO:0007669"/>
    <property type="project" value="InterPro"/>
</dbReference>
<comment type="subcellular location">
    <subcellularLocation>
        <location evidence="1">Nucleus inner membrane</location>
        <topology evidence="1">Multi-pass membrane protein</topology>
    </subcellularLocation>
</comment>
<dbReference type="PANTHER" id="PTHR28538">
    <property type="entry name" value="INTEGRAL INNER NUCLEAR MEMBRANE PROTEIN IMA1"/>
    <property type="match status" value="1"/>
</dbReference>
<feature type="compositionally biased region" description="Low complexity" evidence="6">
    <location>
        <begin position="440"/>
        <end position="449"/>
    </location>
</feature>
<dbReference type="GO" id="GO:0034992">
    <property type="term" value="C:microtubule organizing center attachment site"/>
    <property type="evidence" value="ECO:0007669"/>
    <property type="project" value="TreeGrafter"/>
</dbReference>
<dbReference type="Proteomes" id="UP000077521">
    <property type="component" value="Unassembled WGS sequence"/>
</dbReference>
<dbReference type="GO" id="GO:0044732">
    <property type="term" value="C:mitotic spindle pole body"/>
    <property type="evidence" value="ECO:0007669"/>
    <property type="project" value="TreeGrafter"/>
</dbReference>
<keyword evidence="2 7" id="KW-0812">Transmembrane</keyword>
<dbReference type="GO" id="GO:0005637">
    <property type="term" value="C:nuclear inner membrane"/>
    <property type="evidence" value="ECO:0007669"/>
    <property type="project" value="UniProtKB-SubCell"/>
</dbReference>
<feature type="transmembrane region" description="Helical" evidence="7">
    <location>
        <begin position="346"/>
        <end position="366"/>
    </location>
</feature>
<feature type="domain" description="Ima1 N-terminal" evidence="8">
    <location>
        <begin position="50"/>
        <end position="174"/>
    </location>
</feature>
<keyword evidence="10" id="KW-1185">Reference proteome</keyword>
<evidence type="ECO:0000256" key="1">
    <source>
        <dbReference type="ARBA" id="ARBA00004473"/>
    </source>
</evidence>
<evidence type="ECO:0000256" key="7">
    <source>
        <dbReference type="SAM" id="Phobius"/>
    </source>
</evidence>
<feature type="compositionally biased region" description="Acidic residues" evidence="6">
    <location>
        <begin position="470"/>
        <end position="480"/>
    </location>
</feature>
<dbReference type="EMBL" id="LWDF02000481">
    <property type="protein sequence ID" value="KAE8246457.1"/>
    <property type="molecule type" value="Genomic_DNA"/>
</dbReference>
<feature type="transmembrane region" description="Helical" evidence="7">
    <location>
        <begin position="234"/>
        <end position="253"/>
    </location>
</feature>
<name>A0A177T9N9_9BASI</name>
<dbReference type="GO" id="GO:0034506">
    <property type="term" value="C:chromosome, centromeric core domain"/>
    <property type="evidence" value="ECO:0007669"/>
    <property type="project" value="TreeGrafter"/>
</dbReference>
<dbReference type="PANTHER" id="PTHR28538:SF1">
    <property type="entry name" value="INTEGRAL INNER NUCLEAR MEMBRANE PROTEIN IMA1"/>
    <property type="match status" value="1"/>
</dbReference>
<dbReference type="InterPro" id="IPR018617">
    <property type="entry name" value="Ima1_N"/>
</dbReference>
<keyword evidence="4 7" id="KW-0472">Membrane</keyword>
<dbReference type="AlphaFoldDB" id="A0A177T9N9"/>
<evidence type="ECO:0000256" key="2">
    <source>
        <dbReference type="ARBA" id="ARBA00022692"/>
    </source>
</evidence>